<protein>
    <submittedName>
        <fullName evidence="2">Uncharacterized protein containing SIS (Sugar ISomerase) phosphosugar binding domain</fullName>
    </submittedName>
</protein>
<dbReference type="AlphaFoldDB" id="A0A174ITB1"/>
<keyword evidence="2" id="KW-0413">Isomerase</keyword>
<dbReference type="RefSeq" id="WP_050641382.1">
    <property type="nucleotide sequence ID" value="NZ_CABKUE010000009.1"/>
</dbReference>
<dbReference type="GO" id="GO:1901135">
    <property type="term" value="P:carbohydrate derivative metabolic process"/>
    <property type="evidence" value="ECO:0007669"/>
    <property type="project" value="InterPro"/>
</dbReference>
<dbReference type="InterPro" id="IPR035472">
    <property type="entry name" value="RpiR-like_SIS"/>
</dbReference>
<dbReference type="EMBL" id="CYZU01000042">
    <property type="protein sequence ID" value="CUO90593.1"/>
    <property type="molecule type" value="Genomic_DNA"/>
</dbReference>
<dbReference type="Gene3D" id="3.40.50.10490">
    <property type="entry name" value="Glucose-6-phosphate isomerase like protein, domain 1"/>
    <property type="match status" value="1"/>
</dbReference>
<dbReference type="SUPFAM" id="SSF53697">
    <property type="entry name" value="SIS domain"/>
    <property type="match status" value="1"/>
</dbReference>
<dbReference type="OrthoDB" id="9805185at2"/>
<proteinExistence type="predicted"/>
<evidence type="ECO:0000259" key="1">
    <source>
        <dbReference type="PROSITE" id="PS51464"/>
    </source>
</evidence>
<dbReference type="Proteomes" id="UP000095544">
    <property type="component" value="Unassembled WGS sequence"/>
</dbReference>
<dbReference type="Pfam" id="PF13580">
    <property type="entry name" value="SIS_2"/>
    <property type="match status" value="1"/>
</dbReference>
<evidence type="ECO:0000313" key="2">
    <source>
        <dbReference type="EMBL" id="CUO90593.1"/>
    </source>
</evidence>
<sequence>MGLEFFDKAKEVMEKLENTQAENIHAAALLISESIQKGGILQAFGSGHSYAGAIEVCGRAGGLIPSKVIRDRAEGMYESVEGVAPFLMRCVDIQPNDIFILISNSGRNPMTIEMAEHIKKKGNKLIVVTALEVSSSSTSRHSSGKLLYEFADVVLDNQSTFGDASLDIEGLDSKVCGTSSFSTCLLLQQTIYEAVKDMTEKGYEAPVYKSANIDGGREFNNVLEQKYADRIWHI</sequence>
<accession>A0A174ITB1</accession>
<feature type="domain" description="SIS" evidence="1">
    <location>
        <begin position="31"/>
        <end position="205"/>
    </location>
</feature>
<dbReference type="InterPro" id="IPR046348">
    <property type="entry name" value="SIS_dom_sf"/>
</dbReference>
<gene>
    <name evidence="2" type="ORF">ERS852491_03679</name>
</gene>
<dbReference type="PROSITE" id="PS51464">
    <property type="entry name" value="SIS"/>
    <property type="match status" value="1"/>
</dbReference>
<dbReference type="CDD" id="cd05013">
    <property type="entry name" value="SIS_RpiR"/>
    <property type="match status" value="1"/>
</dbReference>
<dbReference type="GO" id="GO:0097367">
    <property type="term" value="F:carbohydrate derivative binding"/>
    <property type="evidence" value="ECO:0007669"/>
    <property type="project" value="InterPro"/>
</dbReference>
<dbReference type="NCBIfam" id="NF002805">
    <property type="entry name" value="PRK02947.1"/>
    <property type="match status" value="1"/>
</dbReference>
<dbReference type="STRING" id="39482.ERS852491_03679"/>
<dbReference type="GO" id="GO:0016853">
    <property type="term" value="F:isomerase activity"/>
    <property type="evidence" value="ECO:0007669"/>
    <property type="project" value="UniProtKB-KW"/>
</dbReference>
<evidence type="ECO:0000313" key="3">
    <source>
        <dbReference type="Proteomes" id="UP000095544"/>
    </source>
</evidence>
<dbReference type="PANTHER" id="PTHR30390:SF7">
    <property type="entry name" value="PHOSPHOHEPTOSE ISOMERASE"/>
    <property type="match status" value="1"/>
</dbReference>
<reference evidence="2 3" key="1">
    <citation type="submission" date="2015-09" db="EMBL/GenBank/DDBJ databases">
        <authorList>
            <consortium name="Pathogen Informatics"/>
        </authorList>
    </citation>
    <scope>NUCLEOTIDE SEQUENCE [LARGE SCALE GENOMIC DNA]</scope>
    <source>
        <strain evidence="2 3">2789STDY5834876</strain>
    </source>
</reference>
<name>A0A174ITB1_9FIRM</name>
<dbReference type="InterPro" id="IPR001347">
    <property type="entry name" value="SIS_dom"/>
</dbReference>
<dbReference type="PANTHER" id="PTHR30390">
    <property type="entry name" value="SEDOHEPTULOSE 7-PHOSPHATE ISOMERASE / DNAA INITIATOR-ASSOCIATING FACTOR FOR REPLICATION INITIATION"/>
    <property type="match status" value="1"/>
</dbReference>
<organism evidence="2 3">
    <name type="scientific">Faecalicatena contorta</name>
    <dbReference type="NCBI Taxonomy" id="39482"/>
    <lineage>
        <taxon>Bacteria</taxon>
        <taxon>Bacillati</taxon>
        <taxon>Bacillota</taxon>
        <taxon>Clostridia</taxon>
        <taxon>Lachnospirales</taxon>
        <taxon>Lachnospiraceae</taxon>
        <taxon>Faecalicatena</taxon>
    </lineage>
</organism>
<dbReference type="InterPro" id="IPR050099">
    <property type="entry name" value="SIS_GmhA/DiaA_subfam"/>
</dbReference>